<proteinExistence type="predicted"/>
<organism evidence="1 2">
    <name type="scientific">Astrephomene gubernaculifera</name>
    <dbReference type="NCBI Taxonomy" id="47775"/>
    <lineage>
        <taxon>Eukaryota</taxon>
        <taxon>Viridiplantae</taxon>
        <taxon>Chlorophyta</taxon>
        <taxon>core chlorophytes</taxon>
        <taxon>Chlorophyceae</taxon>
        <taxon>CS clade</taxon>
        <taxon>Chlamydomonadales</taxon>
        <taxon>Astrephomenaceae</taxon>
        <taxon>Astrephomene</taxon>
    </lineage>
</organism>
<dbReference type="Proteomes" id="UP001054857">
    <property type="component" value="Unassembled WGS sequence"/>
</dbReference>
<reference evidence="1 2" key="1">
    <citation type="journal article" date="2021" name="Sci. Rep.">
        <title>Genome sequencing of the multicellular alga Astrephomene provides insights into convergent evolution of germ-soma differentiation.</title>
        <authorList>
            <person name="Yamashita S."/>
            <person name="Yamamoto K."/>
            <person name="Matsuzaki R."/>
            <person name="Suzuki S."/>
            <person name="Yamaguchi H."/>
            <person name="Hirooka S."/>
            <person name="Minakuchi Y."/>
            <person name="Miyagishima S."/>
            <person name="Kawachi M."/>
            <person name="Toyoda A."/>
            <person name="Nozaki H."/>
        </authorList>
    </citation>
    <scope>NUCLEOTIDE SEQUENCE [LARGE SCALE GENOMIC DNA]</scope>
    <source>
        <strain evidence="1 2">NIES-4017</strain>
    </source>
</reference>
<feature type="non-terminal residue" evidence="1">
    <location>
        <position position="1"/>
    </location>
</feature>
<dbReference type="AlphaFoldDB" id="A0AAD3DI61"/>
<evidence type="ECO:0000313" key="1">
    <source>
        <dbReference type="EMBL" id="GFR42265.1"/>
    </source>
</evidence>
<name>A0AAD3DI61_9CHLO</name>
<protein>
    <submittedName>
        <fullName evidence="1">Uncharacterized protein</fullName>
    </submittedName>
</protein>
<sequence length="191" mass="20807">MMPPPGRRPTAEVLPGMSLRTAIALVLGVWVTCTLVMFHQHSFVAVSRFDYSDHVLALTPPQLQISHLAAIDTNAAQGAAMMPIEDDPKHPYALVLVANYYNSSGLFLLRPDSKQPMQPLAVLQTECGHSWSVWRQAGRRWAAVANYCSRQPHTGVLLYELEPLAAASPQQPDWGFRAEAALAAAGASHAL</sequence>
<evidence type="ECO:0000313" key="2">
    <source>
        <dbReference type="Proteomes" id="UP001054857"/>
    </source>
</evidence>
<keyword evidence="2" id="KW-1185">Reference proteome</keyword>
<dbReference type="EMBL" id="BMAR01000003">
    <property type="protein sequence ID" value="GFR42265.1"/>
    <property type="molecule type" value="Genomic_DNA"/>
</dbReference>
<comment type="caution">
    <text evidence="1">The sequence shown here is derived from an EMBL/GenBank/DDBJ whole genome shotgun (WGS) entry which is preliminary data.</text>
</comment>
<accession>A0AAD3DI61</accession>
<gene>
    <name evidence="1" type="ORF">Agub_g3162</name>
</gene>